<reference evidence="1" key="2">
    <citation type="submission" date="2023-05" db="EMBL/GenBank/DDBJ databases">
        <authorList>
            <consortium name="Lawrence Berkeley National Laboratory"/>
            <person name="Steindorff A."/>
            <person name="Hensen N."/>
            <person name="Bonometti L."/>
            <person name="Westerberg I."/>
            <person name="Brannstrom I.O."/>
            <person name="Guillou S."/>
            <person name="Cros-Aarteil S."/>
            <person name="Calhoun S."/>
            <person name="Haridas S."/>
            <person name="Kuo A."/>
            <person name="Mondo S."/>
            <person name="Pangilinan J."/>
            <person name="Riley R."/>
            <person name="Labutti K."/>
            <person name="Andreopoulos B."/>
            <person name="Lipzen A."/>
            <person name="Chen C."/>
            <person name="Yanf M."/>
            <person name="Daum C."/>
            <person name="Ng V."/>
            <person name="Clum A."/>
            <person name="Ohm R."/>
            <person name="Martin F."/>
            <person name="Silar P."/>
            <person name="Natvig D."/>
            <person name="Lalanne C."/>
            <person name="Gautier V."/>
            <person name="Ament-Velasquez S.L."/>
            <person name="Kruys A."/>
            <person name="Hutchinson M.I."/>
            <person name="Powell A.J."/>
            <person name="Barry K."/>
            <person name="Miller A.N."/>
            <person name="Grigoriev I.V."/>
            <person name="Debuchy R."/>
            <person name="Gladieux P."/>
            <person name="Thoren M.H."/>
            <person name="Johannesson H."/>
        </authorList>
    </citation>
    <scope>NUCLEOTIDE SEQUENCE</scope>
    <source>
        <strain evidence="1">CBS 990.96</strain>
    </source>
</reference>
<proteinExistence type="predicted"/>
<dbReference type="EMBL" id="MU865434">
    <property type="protein sequence ID" value="KAK4223240.1"/>
    <property type="molecule type" value="Genomic_DNA"/>
</dbReference>
<accession>A0AAN7BH79</accession>
<evidence type="ECO:0000313" key="2">
    <source>
        <dbReference type="Proteomes" id="UP001301958"/>
    </source>
</evidence>
<keyword evidence="2" id="KW-1185">Reference proteome</keyword>
<comment type="caution">
    <text evidence="1">The sequence shown here is derived from an EMBL/GenBank/DDBJ whole genome shotgun (WGS) entry which is preliminary data.</text>
</comment>
<protein>
    <submittedName>
        <fullName evidence="1">Uncharacterized protein</fullName>
    </submittedName>
</protein>
<name>A0AAN7BH79_9PEZI</name>
<organism evidence="1 2">
    <name type="scientific">Podospora fimiseda</name>
    <dbReference type="NCBI Taxonomy" id="252190"/>
    <lineage>
        <taxon>Eukaryota</taxon>
        <taxon>Fungi</taxon>
        <taxon>Dikarya</taxon>
        <taxon>Ascomycota</taxon>
        <taxon>Pezizomycotina</taxon>
        <taxon>Sordariomycetes</taxon>
        <taxon>Sordariomycetidae</taxon>
        <taxon>Sordariales</taxon>
        <taxon>Podosporaceae</taxon>
        <taxon>Podospora</taxon>
    </lineage>
</organism>
<dbReference type="Proteomes" id="UP001301958">
    <property type="component" value="Unassembled WGS sequence"/>
</dbReference>
<sequence length="231" mass="25197">MGSNRVSLSKLGKYLQGRVKNRVTVTARQTRRLDSTVAQVWARSCLAVQVGSRRASPSSAKPGQDVIPLPPIIKDQQWTSPLAIPIHDTSPVSIGINSWDGYMQIVAPSTRLPCSRSVILGSKFDHIGEDRMPLCGYLPGPRVRVDLVVLLICGIRKAKKKKTKLKAIVTLRNDLSGTFAARFTRYDGKAAEASVGFSAEEILIEGKGKDALSLQSGNFMVVDGCHKIWTL</sequence>
<evidence type="ECO:0000313" key="1">
    <source>
        <dbReference type="EMBL" id="KAK4223240.1"/>
    </source>
</evidence>
<gene>
    <name evidence="1" type="ORF">QBC38DRAFT_548627</name>
</gene>
<reference evidence="1" key="1">
    <citation type="journal article" date="2023" name="Mol. Phylogenet. Evol.">
        <title>Genome-scale phylogeny and comparative genomics of the fungal order Sordariales.</title>
        <authorList>
            <person name="Hensen N."/>
            <person name="Bonometti L."/>
            <person name="Westerberg I."/>
            <person name="Brannstrom I.O."/>
            <person name="Guillou S."/>
            <person name="Cros-Aarteil S."/>
            <person name="Calhoun S."/>
            <person name="Haridas S."/>
            <person name="Kuo A."/>
            <person name="Mondo S."/>
            <person name="Pangilinan J."/>
            <person name="Riley R."/>
            <person name="LaButti K."/>
            <person name="Andreopoulos B."/>
            <person name="Lipzen A."/>
            <person name="Chen C."/>
            <person name="Yan M."/>
            <person name="Daum C."/>
            <person name="Ng V."/>
            <person name="Clum A."/>
            <person name="Steindorff A."/>
            <person name="Ohm R.A."/>
            <person name="Martin F."/>
            <person name="Silar P."/>
            <person name="Natvig D.O."/>
            <person name="Lalanne C."/>
            <person name="Gautier V."/>
            <person name="Ament-Velasquez S.L."/>
            <person name="Kruys A."/>
            <person name="Hutchinson M.I."/>
            <person name="Powell A.J."/>
            <person name="Barry K."/>
            <person name="Miller A.N."/>
            <person name="Grigoriev I.V."/>
            <person name="Debuchy R."/>
            <person name="Gladieux P."/>
            <person name="Hiltunen Thoren M."/>
            <person name="Johannesson H."/>
        </authorList>
    </citation>
    <scope>NUCLEOTIDE SEQUENCE</scope>
    <source>
        <strain evidence="1">CBS 990.96</strain>
    </source>
</reference>
<dbReference type="AlphaFoldDB" id="A0AAN7BH79"/>